<dbReference type="AlphaFoldDB" id="A0A510IFG8"/>
<accession>A0A510IFG8</accession>
<dbReference type="Proteomes" id="UP000315115">
    <property type="component" value="Plasmid pAM7"/>
</dbReference>
<reference evidence="2" key="1">
    <citation type="submission" date="2019-07" db="EMBL/GenBank/DDBJ databases">
        <title>Complete Genome Sequences of Vibrion rotiferianus strain AM7.</title>
        <authorList>
            <person name="Miyazaki K."/>
            <person name="Wiseschart A."/>
            <person name="Pootanakit K."/>
            <person name="Ishimori K."/>
            <person name="Kitahara K."/>
        </authorList>
    </citation>
    <scope>NUCLEOTIDE SEQUENCE [LARGE SCALE GENOMIC DNA]</scope>
    <source>
        <strain evidence="2">AM7</strain>
        <plasmid evidence="2">pam7 dna</plasmid>
    </source>
</reference>
<evidence type="ECO:0000313" key="1">
    <source>
        <dbReference type="EMBL" id="BBL92297.1"/>
    </source>
</evidence>
<dbReference type="RefSeq" id="WP_126606138.1">
    <property type="nucleotide sequence ID" value="NZ_AP019800.1"/>
</dbReference>
<name>A0A510IFG8_9VIBR</name>
<protein>
    <submittedName>
        <fullName evidence="1">Uncharacterized protein</fullName>
    </submittedName>
</protein>
<organism evidence="1 2">
    <name type="scientific">Vibrio rotiferianus</name>
    <dbReference type="NCBI Taxonomy" id="190895"/>
    <lineage>
        <taxon>Bacteria</taxon>
        <taxon>Pseudomonadati</taxon>
        <taxon>Pseudomonadota</taxon>
        <taxon>Gammaproteobacteria</taxon>
        <taxon>Vibrionales</taxon>
        <taxon>Vibrionaceae</taxon>
        <taxon>Vibrio</taxon>
    </lineage>
</organism>
<keyword evidence="1" id="KW-0614">Plasmid</keyword>
<proteinExistence type="predicted"/>
<geneLocation type="plasmid" evidence="2">
    <name>pam7 dna</name>
</geneLocation>
<gene>
    <name evidence="1" type="ORF">VroAM7_49500</name>
</gene>
<dbReference type="EMBL" id="AP019800">
    <property type="protein sequence ID" value="BBL92297.1"/>
    <property type="molecule type" value="Genomic_DNA"/>
</dbReference>
<evidence type="ECO:0000313" key="2">
    <source>
        <dbReference type="Proteomes" id="UP000315115"/>
    </source>
</evidence>
<sequence>MSKMFNEKIAGMTNKLRSYFLELKEKFEEENWQRIVKSWVTSFNGKIERDVFKKKHEQADVKLAKEESTSNLICLPTSSRPETTPLHESTLRVSGMKFRNRSGIAAVFDKVKTETEASND</sequence>